<accession>A0ABM8TKL0</accession>
<proteinExistence type="predicted"/>
<feature type="transmembrane region" description="Helical" evidence="1">
    <location>
        <begin position="58"/>
        <end position="75"/>
    </location>
</feature>
<feature type="transmembrane region" description="Helical" evidence="1">
    <location>
        <begin position="287"/>
        <end position="305"/>
    </location>
</feature>
<evidence type="ECO:0000256" key="1">
    <source>
        <dbReference type="SAM" id="Phobius"/>
    </source>
</evidence>
<organism evidence="2 3">
    <name type="scientific">Cupriavidus numazuensis</name>
    <dbReference type="NCBI Taxonomy" id="221992"/>
    <lineage>
        <taxon>Bacteria</taxon>
        <taxon>Pseudomonadati</taxon>
        <taxon>Pseudomonadota</taxon>
        <taxon>Betaproteobacteria</taxon>
        <taxon>Burkholderiales</taxon>
        <taxon>Burkholderiaceae</taxon>
        <taxon>Cupriavidus</taxon>
    </lineage>
</organism>
<name>A0ABM8TKL0_9BURK</name>
<gene>
    <name evidence="2" type="ORF">LMG26411_04097</name>
</gene>
<sequence>MPAEPGVPSVTPGLTTDGESAAVDDGASLSLVSGDAAYRLQRRIGLIPAKGLGIGRRLVILPLVAWLPMAIWAALNHRALAGAVQEPLLSHYGIHVRCLVAIPLLLVAEALAQGVMPKLIPYFVTSGLVPADCRDRFRQILSNILVLRDRWLPWIVILGVAFALSTIDSFRQDIHEVAWAASDAPAGLRLGFGGWWYLLVVRPLYVCLILTWVWRLVLLAILFWRVSGLPLSLVPTHPDRAGGLAFVERFAVVFSPVLLAHSAVLSASWAHSVIYHGVEITALRAEMVAAAILLVVVFALPYLSFVRALGHAKREAELEYGVLAGRHGRLVREKWILGKQVGEPPVLDAPELGPVADMVGLYGAVAGMRGLPLGKRGLAMIVLPVVVPMLLVAAIQVPVKDLLMKVLGTLV</sequence>
<evidence type="ECO:0000313" key="2">
    <source>
        <dbReference type="EMBL" id="CAG2151965.1"/>
    </source>
</evidence>
<dbReference type="Proteomes" id="UP000672657">
    <property type="component" value="Unassembled WGS sequence"/>
</dbReference>
<feature type="transmembrane region" description="Helical" evidence="1">
    <location>
        <begin position="151"/>
        <end position="170"/>
    </location>
</feature>
<comment type="caution">
    <text evidence="2">The sequence shown here is derived from an EMBL/GenBank/DDBJ whole genome shotgun (WGS) entry which is preliminary data.</text>
</comment>
<feature type="transmembrane region" description="Helical" evidence="1">
    <location>
        <begin position="246"/>
        <end position="267"/>
    </location>
</feature>
<evidence type="ECO:0000313" key="3">
    <source>
        <dbReference type="Proteomes" id="UP000672657"/>
    </source>
</evidence>
<keyword evidence="1" id="KW-1133">Transmembrane helix</keyword>
<feature type="transmembrane region" description="Helical" evidence="1">
    <location>
        <begin position="203"/>
        <end position="226"/>
    </location>
</feature>
<dbReference type="EMBL" id="CAJPVI010000025">
    <property type="protein sequence ID" value="CAG2151965.1"/>
    <property type="molecule type" value="Genomic_DNA"/>
</dbReference>
<reference evidence="2 3" key="1">
    <citation type="submission" date="2021-03" db="EMBL/GenBank/DDBJ databases">
        <authorList>
            <person name="Peeters C."/>
        </authorList>
    </citation>
    <scope>NUCLEOTIDE SEQUENCE [LARGE SCALE GENOMIC DNA]</scope>
    <source>
        <strain evidence="2 3">LMG 26411</strain>
    </source>
</reference>
<dbReference type="RefSeq" id="WP_211955095.1">
    <property type="nucleotide sequence ID" value="NZ_CAJPVI010000025.1"/>
</dbReference>
<keyword evidence="3" id="KW-1185">Reference proteome</keyword>
<keyword evidence="1" id="KW-0812">Transmembrane</keyword>
<feature type="transmembrane region" description="Helical" evidence="1">
    <location>
        <begin position="378"/>
        <end position="399"/>
    </location>
</feature>
<protein>
    <submittedName>
        <fullName evidence="2">Uncharacterized protein</fullName>
    </submittedName>
</protein>
<keyword evidence="1" id="KW-0472">Membrane</keyword>